<dbReference type="EMBL" id="JAIWYP010000005">
    <property type="protein sequence ID" value="KAH3829496.1"/>
    <property type="molecule type" value="Genomic_DNA"/>
</dbReference>
<reference evidence="1" key="2">
    <citation type="submission" date="2020-11" db="EMBL/GenBank/DDBJ databases">
        <authorList>
            <person name="McCartney M.A."/>
            <person name="Auch B."/>
            <person name="Kono T."/>
            <person name="Mallez S."/>
            <person name="Becker A."/>
            <person name="Gohl D.M."/>
            <person name="Silverstein K.A.T."/>
            <person name="Koren S."/>
            <person name="Bechman K.B."/>
            <person name="Herman A."/>
            <person name="Abrahante J.E."/>
            <person name="Garbe J."/>
        </authorList>
    </citation>
    <scope>NUCLEOTIDE SEQUENCE</scope>
    <source>
        <strain evidence="1">Duluth1</strain>
        <tissue evidence="1">Whole animal</tissue>
    </source>
</reference>
<proteinExistence type="predicted"/>
<evidence type="ECO:0000313" key="1">
    <source>
        <dbReference type="EMBL" id="KAH3829496.1"/>
    </source>
</evidence>
<evidence type="ECO:0000313" key="2">
    <source>
        <dbReference type="Proteomes" id="UP000828390"/>
    </source>
</evidence>
<gene>
    <name evidence="1" type="ORF">DPMN_131492</name>
</gene>
<accession>A0A9D4H9M8</accession>
<keyword evidence="2" id="KW-1185">Reference proteome</keyword>
<dbReference type="AlphaFoldDB" id="A0A9D4H9M8"/>
<reference evidence="1" key="1">
    <citation type="journal article" date="2019" name="bioRxiv">
        <title>The Genome of the Zebra Mussel, Dreissena polymorpha: A Resource for Invasive Species Research.</title>
        <authorList>
            <person name="McCartney M.A."/>
            <person name="Auch B."/>
            <person name="Kono T."/>
            <person name="Mallez S."/>
            <person name="Zhang Y."/>
            <person name="Obille A."/>
            <person name="Becker A."/>
            <person name="Abrahante J.E."/>
            <person name="Garbe J."/>
            <person name="Badalamenti J.P."/>
            <person name="Herman A."/>
            <person name="Mangelson H."/>
            <person name="Liachko I."/>
            <person name="Sullivan S."/>
            <person name="Sone E.D."/>
            <person name="Koren S."/>
            <person name="Silverstein K.A.T."/>
            <person name="Beckman K.B."/>
            <person name="Gohl D.M."/>
        </authorList>
    </citation>
    <scope>NUCLEOTIDE SEQUENCE</scope>
    <source>
        <strain evidence="1">Duluth1</strain>
        <tissue evidence="1">Whole animal</tissue>
    </source>
</reference>
<organism evidence="1 2">
    <name type="scientific">Dreissena polymorpha</name>
    <name type="common">Zebra mussel</name>
    <name type="synonym">Mytilus polymorpha</name>
    <dbReference type="NCBI Taxonomy" id="45954"/>
    <lineage>
        <taxon>Eukaryota</taxon>
        <taxon>Metazoa</taxon>
        <taxon>Spiralia</taxon>
        <taxon>Lophotrochozoa</taxon>
        <taxon>Mollusca</taxon>
        <taxon>Bivalvia</taxon>
        <taxon>Autobranchia</taxon>
        <taxon>Heteroconchia</taxon>
        <taxon>Euheterodonta</taxon>
        <taxon>Imparidentia</taxon>
        <taxon>Neoheterodontei</taxon>
        <taxon>Myida</taxon>
        <taxon>Dreissenoidea</taxon>
        <taxon>Dreissenidae</taxon>
        <taxon>Dreissena</taxon>
    </lineage>
</organism>
<name>A0A9D4H9M8_DREPO</name>
<sequence length="57" mass="6453">MIIAADDICRRVLARAHKKIVKEMNPQPVLEKLRDKGFLSHPDYIDIGVLHAFTNPG</sequence>
<comment type="caution">
    <text evidence="1">The sequence shown here is derived from an EMBL/GenBank/DDBJ whole genome shotgun (WGS) entry which is preliminary data.</text>
</comment>
<dbReference type="Proteomes" id="UP000828390">
    <property type="component" value="Unassembled WGS sequence"/>
</dbReference>
<protein>
    <submittedName>
        <fullName evidence="1">Uncharacterized protein</fullName>
    </submittedName>
</protein>